<dbReference type="InterPro" id="IPR003441">
    <property type="entry name" value="NAC-dom"/>
</dbReference>
<dbReference type="InterPro" id="IPR007112">
    <property type="entry name" value="Expansin/allergen_DPBB_dom"/>
</dbReference>
<evidence type="ECO:0000259" key="3">
    <source>
        <dbReference type="PROSITE" id="PS51005"/>
    </source>
</evidence>
<evidence type="ECO:0000256" key="1">
    <source>
        <dbReference type="SAM" id="SignalP"/>
    </source>
</evidence>
<feature type="chain" id="PRO_5043473427" evidence="1">
    <location>
        <begin position="19"/>
        <end position="367"/>
    </location>
</feature>
<dbReference type="Pfam" id="PF02365">
    <property type="entry name" value="NAM"/>
    <property type="match status" value="1"/>
</dbReference>
<dbReference type="PROSITE" id="PS51005">
    <property type="entry name" value="NAC"/>
    <property type="match status" value="1"/>
</dbReference>
<dbReference type="GO" id="GO:0003677">
    <property type="term" value="F:DNA binding"/>
    <property type="evidence" value="ECO:0007669"/>
    <property type="project" value="InterPro"/>
</dbReference>
<feature type="signal peptide" evidence="1">
    <location>
        <begin position="1"/>
        <end position="18"/>
    </location>
</feature>
<reference evidence="4 5" key="1">
    <citation type="journal article" date="2021" name="Hortic Res">
        <title>The domestication of Cucurbita argyrosperma as revealed by the genome of its wild relative.</title>
        <authorList>
            <person name="Barrera-Redondo J."/>
            <person name="Sanchez-de la Vega G."/>
            <person name="Aguirre-Liguori J.A."/>
            <person name="Castellanos-Morales G."/>
            <person name="Gutierrez-Guerrero Y.T."/>
            <person name="Aguirre-Dugua X."/>
            <person name="Aguirre-Planter E."/>
            <person name="Tenaillon M.I."/>
            <person name="Lira-Saade R."/>
            <person name="Eguiarte L.E."/>
        </authorList>
    </citation>
    <scope>NUCLEOTIDE SEQUENCE [LARGE SCALE GENOMIC DNA]</scope>
    <source>
        <strain evidence="4">JBR-2021</strain>
    </source>
</reference>
<accession>A0AAV6MYH6</accession>
<gene>
    <name evidence="4" type="primary">NAC022</name>
    <name evidence="4" type="ORF">SDJN03_17600</name>
</gene>
<keyword evidence="5" id="KW-1185">Reference proteome</keyword>
<evidence type="ECO:0000313" key="5">
    <source>
        <dbReference type="Proteomes" id="UP000685013"/>
    </source>
</evidence>
<feature type="domain" description="NAC" evidence="3">
    <location>
        <begin position="149"/>
        <end position="295"/>
    </location>
</feature>
<protein>
    <submittedName>
        <fullName evidence="4">NAC domain-containing protein 22</fullName>
    </submittedName>
</protein>
<dbReference type="EMBL" id="JAGKQH010000011">
    <property type="protein sequence ID" value="KAG6589035.1"/>
    <property type="molecule type" value="Genomic_DNA"/>
</dbReference>
<dbReference type="PROSITE" id="PS50842">
    <property type="entry name" value="EXPANSIN_EG45"/>
    <property type="match status" value="2"/>
</dbReference>
<sequence>MAFLLPLLFLSLVSSAAACDRCLHHAKAAFYQVESDGELRGACGYGNLTLELSNGYFSAITATLYGHGAGCGTCFRAKAAFYQVESDGELRGACGYGNLTSELSNGHFSAITATLYGHGAGCGACFQKKTLTRSVPARTLSHKMAQEADLPGFRFHPTEEELLEFYLKHVVSGKKLQFDPIGTLNLYLHDPWELPGLARNGEREWYFFVPRDRRLGGGGRPNRTTKNGYWKATGSDRKIVRLLDPKRLVGLRKTLVFYLGRASRGIKTDWIMNEYRFPDNSPLSKDMVLCKIYRKATSLKVLEQRAAMEEEDARLFQASLQIPSELNNLTEPQVPNLNMDWSQDLVWTQFCSPWLQTLTPSASLLNF</sequence>
<feature type="domain" description="Expansin-like EG45" evidence="2">
    <location>
        <begin position="40"/>
        <end position="94"/>
    </location>
</feature>
<keyword evidence="1" id="KW-0732">Signal</keyword>
<feature type="non-terminal residue" evidence="4">
    <location>
        <position position="1"/>
    </location>
</feature>
<evidence type="ECO:0000259" key="2">
    <source>
        <dbReference type="PROSITE" id="PS50842"/>
    </source>
</evidence>
<feature type="domain" description="Expansin-like EG45" evidence="2">
    <location>
        <begin position="91"/>
        <end position="129"/>
    </location>
</feature>
<name>A0AAV6MYH6_9ROSI</name>
<dbReference type="PANTHER" id="PTHR31744:SF79">
    <property type="entry name" value="NAC DOMAIN-CONTAINING PROTEIN"/>
    <property type="match status" value="1"/>
</dbReference>
<comment type="caution">
    <text evidence="4">The sequence shown here is derived from an EMBL/GenBank/DDBJ whole genome shotgun (WGS) entry which is preliminary data.</text>
</comment>
<dbReference type="AlphaFoldDB" id="A0AAV6MYH6"/>
<organism evidence="4 5">
    <name type="scientific">Cucurbita argyrosperma subsp. sororia</name>
    <dbReference type="NCBI Taxonomy" id="37648"/>
    <lineage>
        <taxon>Eukaryota</taxon>
        <taxon>Viridiplantae</taxon>
        <taxon>Streptophyta</taxon>
        <taxon>Embryophyta</taxon>
        <taxon>Tracheophyta</taxon>
        <taxon>Spermatophyta</taxon>
        <taxon>Magnoliopsida</taxon>
        <taxon>eudicotyledons</taxon>
        <taxon>Gunneridae</taxon>
        <taxon>Pentapetalae</taxon>
        <taxon>rosids</taxon>
        <taxon>fabids</taxon>
        <taxon>Cucurbitales</taxon>
        <taxon>Cucurbitaceae</taxon>
        <taxon>Cucurbiteae</taxon>
        <taxon>Cucurbita</taxon>
    </lineage>
</organism>
<dbReference type="GO" id="GO:0006355">
    <property type="term" value="P:regulation of DNA-templated transcription"/>
    <property type="evidence" value="ECO:0007669"/>
    <property type="project" value="InterPro"/>
</dbReference>
<dbReference type="PANTHER" id="PTHR31744">
    <property type="entry name" value="PROTEIN CUP-SHAPED COTYLEDON 2-RELATED"/>
    <property type="match status" value="1"/>
</dbReference>
<proteinExistence type="predicted"/>
<evidence type="ECO:0000313" key="4">
    <source>
        <dbReference type="EMBL" id="KAG6589035.1"/>
    </source>
</evidence>
<dbReference type="Proteomes" id="UP000685013">
    <property type="component" value="Chromosome 11"/>
</dbReference>